<dbReference type="InterPro" id="IPR006426">
    <property type="entry name" value="Asn_synth_AEB"/>
</dbReference>
<keyword evidence="14" id="KW-1185">Reference proteome</keyword>
<dbReference type="SUPFAM" id="SSF52402">
    <property type="entry name" value="Adenine nucleotide alpha hydrolases-like"/>
    <property type="match status" value="1"/>
</dbReference>
<evidence type="ECO:0000256" key="9">
    <source>
        <dbReference type="PIRSR" id="PIRSR001589-1"/>
    </source>
</evidence>
<evidence type="ECO:0000256" key="10">
    <source>
        <dbReference type="PIRSR" id="PIRSR001589-2"/>
    </source>
</evidence>
<dbReference type="Pfam" id="PF00733">
    <property type="entry name" value="Asn_synthase"/>
    <property type="match status" value="2"/>
</dbReference>
<keyword evidence="4 10" id="KW-0547">Nucleotide-binding</keyword>
<evidence type="ECO:0000259" key="12">
    <source>
        <dbReference type="PROSITE" id="PS51278"/>
    </source>
</evidence>
<comment type="caution">
    <text evidence="13">The sequence shown here is derived from an EMBL/GenBank/DDBJ whole genome shotgun (WGS) entry which is preliminary data.</text>
</comment>
<evidence type="ECO:0000256" key="8">
    <source>
        <dbReference type="ARBA" id="ARBA00048741"/>
    </source>
</evidence>
<dbReference type="SUPFAM" id="SSF56235">
    <property type="entry name" value="N-terminal nucleophile aminohydrolases (Ntn hydrolases)"/>
    <property type="match status" value="1"/>
</dbReference>
<accession>A0A372FSX1</accession>
<dbReference type="GO" id="GO:0006529">
    <property type="term" value="P:asparagine biosynthetic process"/>
    <property type="evidence" value="ECO:0007669"/>
    <property type="project" value="UniProtKB-KW"/>
</dbReference>
<evidence type="ECO:0000256" key="4">
    <source>
        <dbReference type="ARBA" id="ARBA00022741"/>
    </source>
</evidence>
<gene>
    <name evidence="13" type="ORF">D0Q02_26175</name>
</gene>
<comment type="similarity">
    <text evidence="2">Belongs to the asparagine synthetase family.</text>
</comment>
<proteinExistence type="inferred from homology"/>
<feature type="binding site" evidence="10">
    <location>
        <position position="268"/>
    </location>
    <ligand>
        <name>ATP</name>
        <dbReference type="ChEBI" id="CHEBI:30616"/>
    </ligand>
</feature>
<name>A0A372FSX1_9ACTN</name>
<comment type="pathway">
    <text evidence="1">Amino-acid biosynthesis; L-asparagine biosynthesis; L-asparagine from L-aspartate (L-Gln route): step 1/1.</text>
</comment>
<dbReference type="InterPro" id="IPR017932">
    <property type="entry name" value="GATase_2_dom"/>
</dbReference>
<dbReference type="CDD" id="cd01991">
    <property type="entry name" value="Asn_synthase_B_C"/>
    <property type="match status" value="1"/>
</dbReference>
<dbReference type="InterPro" id="IPR051786">
    <property type="entry name" value="ASN_synthetase/amidase"/>
</dbReference>
<evidence type="ECO:0000256" key="11">
    <source>
        <dbReference type="PIRSR" id="PIRSR001589-3"/>
    </source>
</evidence>
<evidence type="ECO:0000256" key="5">
    <source>
        <dbReference type="ARBA" id="ARBA00022840"/>
    </source>
</evidence>
<reference evidence="13 14" key="1">
    <citation type="submission" date="2018-08" db="EMBL/GenBank/DDBJ databases">
        <title>Verrucosispora craniellae sp. nov., isolated from a marine sponge in the South China Sea.</title>
        <authorList>
            <person name="Li L."/>
            <person name="Lin H.W."/>
        </authorList>
    </citation>
    <scope>NUCLEOTIDE SEQUENCE [LARGE SCALE GENOMIC DNA]</scope>
    <source>
        <strain evidence="13 14">LHW63014</strain>
    </source>
</reference>
<dbReference type="EMBL" id="QVFU01000047">
    <property type="protein sequence ID" value="RFS43724.1"/>
    <property type="molecule type" value="Genomic_DNA"/>
</dbReference>
<feature type="site" description="Important for beta-aspartyl-AMP intermediate formation" evidence="11">
    <location>
        <position position="344"/>
    </location>
</feature>
<evidence type="ECO:0000313" key="13">
    <source>
        <dbReference type="EMBL" id="RFS43724.1"/>
    </source>
</evidence>
<dbReference type="InterPro" id="IPR014729">
    <property type="entry name" value="Rossmann-like_a/b/a_fold"/>
</dbReference>
<keyword evidence="7 9" id="KW-0315">Glutamine amidotransferase</keyword>
<dbReference type="PANTHER" id="PTHR43284">
    <property type="entry name" value="ASPARAGINE SYNTHETASE (GLUTAMINE-HYDROLYZING)"/>
    <property type="match status" value="1"/>
</dbReference>
<dbReference type="EC" id="6.3.5.4" evidence="3"/>
<dbReference type="PROSITE" id="PS51278">
    <property type="entry name" value="GATASE_TYPE_2"/>
    <property type="match status" value="1"/>
</dbReference>
<dbReference type="InterPro" id="IPR033738">
    <property type="entry name" value="AsnB_N"/>
</dbReference>
<protein>
    <recommendedName>
        <fullName evidence="3">asparagine synthase (glutamine-hydrolyzing)</fullName>
        <ecNumber evidence="3">6.3.5.4</ecNumber>
    </recommendedName>
</protein>
<dbReference type="CDD" id="cd00712">
    <property type="entry name" value="AsnB"/>
    <property type="match status" value="1"/>
</dbReference>
<evidence type="ECO:0000313" key="14">
    <source>
        <dbReference type="Proteomes" id="UP000262621"/>
    </source>
</evidence>
<dbReference type="Gene3D" id="3.40.50.620">
    <property type="entry name" value="HUPs"/>
    <property type="match status" value="1"/>
</dbReference>
<keyword evidence="5 10" id="KW-0067">ATP-binding</keyword>
<feature type="active site" description="For GATase activity" evidence="9">
    <location>
        <position position="7"/>
    </location>
</feature>
<dbReference type="PANTHER" id="PTHR43284:SF1">
    <property type="entry name" value="ASPARAGINE SYNTHETASE"/>
    <property type="match status" value="1"/>
</dbReference>
<dbReference type="Pfam" id="PF13537">
    <property type="entry name" value="GATase_7"/>
    <property type="match status" value="1"/>
</dbReference>
<organism evidence="13 14">
    <name type="scientific">Micromonospora craniellae</name>
    <dbReference type="NCBI Taxonomy" id="2294034"/>
    <lineage>
        <taxon>Bacteria</taxon>
        <taxon>Bacillati</taxon>
        <taxon>Actinomycetota</taxon>
        <taxon>Actinomycetes</taxon>
        <taxon>Micromonosporales</taxon>
        <taxon>Micromonosporaceae</taxon>
        <taxon>Micromonospora</taxon>
    </lineage>
</organism>
<keyword evidence="6 9" id="KW-0061">Asparagine biosynthesis</keyword>
<evidence type="ECO:0000256" key="6">
    <source>
        <dbReference type="ARBA" id="ARBA00022888"/>
    </source>
</evidence>
<comment type="catalytic activity">
    <reaction evidence="8">
        <text>L-aspartate + L-glutamine + ATP + H2O = L-asparagine + L-glutamate + AMP + diphosphate + H(+)</text>
        <dbReference type="Rhea" id="RHEA:12228"/>
        <dbReference type="ChEBI" id="CHEBI:15377"/>
        <dbReference type="ChEBI" id="CHEBI:15378"/>
        <dbReference type="ChEBI" id="CHEBI:29985"/>
        <dbReference type="ChEBI" id="CHEBI:29991"/>
        <dbReference type="ChEBI" id="CHEBI:30616"/>
        <dbReference type="ChEBI" id="CHEBI:33019"/>
        <dbReference type="ChEBI" id="CHEBI:58048"/>
        <dbReference type="ChEBI" id="CHEBI:58359"/>
        <dbReference type="ChEBI" id="CHEBI:456215"/>
        <dbReference type="EC" id="6.3.5.4"/>
    </reaction>
</comment>
<dbReference type="PIRSF" id="PIRSF001589">
    <property type="entry name" value="Asn_synthetase_glu-h"/>
    <property type="match status" value="1"/>
</dbReference>
<dbReference type="Gene3D" id="3.60.20.10">
    <property type="entry name" value="Glutamine Phosphoribosylpyrophosphate, subunit 1, domain 1"/>
    <property type="match status" value="1"/>
</dbReference>
<evidence type="ECO:0000256" key="3">
    <source>
        <dbReference type="ARBA" id="ARBA00012737"/>
    </source>
</evidence>
<dbReference type="InterPro" id="IPR001962">
    <property type="entry name" value="Asn_synthase"/>
</dbReference>
<evidence type="ECO:0000256" key="7">
    <source>
        <dbReference type="ARBA" id="ARBA00022962"/>
    </source>
</evidence>
<sequence>MRGNKVCGIAVVVDRELVPQNDDRATARDNELTRMLEMIRHRGDADHFGERGSGAGFSMGTNRLAIVDRTHAAQPLSDEAGQVWLVFSGELYGFRDIRQELEQLGHTFRTDSDTEVVLRSYLEWGIPFLRKLNGMFAFVICDSRDGSFLAVRDHVGIKPLYYQLQDGVYRFASEQKCLLNHPALIRPVPPGTYVQNGEEVRYFELDEPQVSTTSSAASRRYRELFEAAVRKQVDTDLPLAVPFSGGIDSAAVLQAARRYHHDVTAFTVGFEGAADVEVARRYCEDFGVKQHIVYLKPSDLIDIIPRIVHGAELFEVVDIIDACTQFLVYQAVRRRGIKVAICGDGADEVLAGYDLFKTHADPVGLMKYRVGNLHRTDLQRVDRSSMLNSVEARVPFLDRHLLEFAYSLPMDLKIRDGVEKWVLREAMRDRLPAYIVDRPKIRMPDGSGIKNVVIDHARQHVDVDDRVARGLGITSTEGAYFLDIFLKAGFPPPTERFKRPVDDYAPNGYFEFIS</sequence>
<evidence type="ECO:0000256" key="1">
    <source>
        <dbReference type="ARBA" id="ARBA00005187"/>
    </source>
</evidence>
<dbReference type="Proteomes" id="UP000262621">
    <property type="component" value="Unassembled WGS sequence"/>
</dbReference>
<dbReference type="GO" id="GO:0005524">
    <property type="term" value="F:ATP binding"/>
    <property type="evidence" value="ECO:0007669"/>
    <property type="project" value="UniProtKB-KW"/>
</dbReference>
<keyword evidence="9" id="KW-0028">Amino-acid biosynthesis</keyword>
<feature type="domain" description="Glutamine amidotransferase type-2" evidence="12">
    <location>
        <begin position="7"/>
        <end position="199"/>
    </location>
</feature>
<dbReference type="GO" id="GO:0004066">
    <property type="term" value="F:asparagine synthase (glutamine-hydrolyzing) activity"/>
    <property type="evidence" value="ECO:0007669"/>
    <property type="project" value="UniProtKB-EC"/>
</dbReference>
<feature type="binding site" evidence="10">
    <location>
        <position position="113"/>
    </location>
    <ligand>
        <name>L-glutamine</name>
        <dbReference type="ChEBI" id="CHEBI:58359"/>
    </ligand>
</feature>
<evidence type="ECO:0000256" key="2">
    <source>
        <dbReference type="ARBA" id="ARBA00005752"/>
    </source>
</evidence>
<dbReference type="AlphaFoldDB" id="A0A372FSX1"/>
<dbReference type="InterPro" id="IPR029055">
    <property type="entry name" value="Ntn_hydrolases_N"/>
</dbReference>